<evidence type="ECO:0000313" key="2">
    <source>
        <dbReference type="EMBL" id="MFA9461213.1"/>
    </source>
</evidence>
<accession>A0ABV4TXE0</accession>
<dbReference type="Gene3D" id="3.30.1360.120">
    <property type="entry name" value="Probable tRNA modification gtpase trme, domain 1"/>
    <property type="match status" value="1"/>
</dbReference>
<keyword evidence="3" id="KW-1185">Reference proteome</keyword>
<comment type="caution">
    <text evidence="2">The sequence shown here is derived from an EMBL/GenBank/DDBJ whole genome shotgun (WGS) entry which is preliminary data.</text>
</comment>
<dbReference type="RefSeq" id="WP_373655998.1">
    <property type="nucleotide sequence ID" value="NZ_JBGUAW010000006.1"/>
</dbReference>
<dbReference type="SUPFAM" id="SSF103025">
    <property type="entry name" value="Folate-binding domain"/>
    <property type="match status" value="1"/>
</dbReference>
<reference evidence="2 3" key="1">
    <citation type="submission" date="2024-08" db="EMBL/GenBank/DDBJ databases">
        <title>Whole-genome sequencing of halo(alkali)philic microorganisms from hypersaline lakes.</title>
        <authorList>
            <person name="Sorokin D.Y."/>
            <person name="Merkel A.Y."/>
            <person name="Messina E."/>
            <person name="Yakimov M."/>
        </authorList>
    </citation>
    <scope>NUCLEOTIDE SEQUENCE [LARGE SCALE GENOMIC DNA]</scope>
    <source>
        <strain evidence="2 3">Cl-TMA</strain>
    </source>
</reference>
<evidence type="ECO:0000256" key="1">
    <source>
        <dbReference type="SAM" id="MobiDB-lite"/>
    </source>
</evidence>
<feature type="region of interest" description="Disordered" evidence="1">
    <location>
        <begin position="1"/>
        <end position="33"/>
    </location>
</feature>
<evidence type="ECO:0008006" key="4">
    <source>
        <dbReference type="Google" id="ProtNLM"/>
    </source>
</evidence>
<gene>
    <name evidence="2" type="ORF">ACERLL_10285</name>
</gene>
<dbReference type="InterPro" id="IPR027266">
    <property type="entry name" value="TrmE/GcvT-like"/>
</dbReference>
<sequence length="225" mass="23858">MSSETQQTPQRRSPVHETPVVQSGPRPGGAEDPLVWRVVDAGVEATDPARLALADLSTLPRMGVKGPDAEEFLRTHGVTPPEAVFQWQELEGGGLVIRTGGKEFIVEDGGSGGPVAQMDADLGFGRTGVYRLEKQDAELALTGSAALEVLERVCTFNFRGHTGAFVFTQMAGGVSCGILPQEKNGSPVYRIWVDFSLGGYLWDTLYGLVDELGGGAVGAGWVLEG</sequence>
<proteinExistence type="predicted"/>
<dbReference type="EMBL" id="JBGUAW010000006">
    <property type="protein sequence ID" value="MFA9461213.1"/>
    <property type="molecule type" value="Genomic_DNA"/>
</dbReference>
<organism evidence="2 3">
    <name type="scientific">Thiohalorhabdus methylotrophus</name>
    <dbReference type="NCBI Taxonomy" id="3242694"/>
    <lineage>
        <taxon>Bacteria</taxon>
        <taxon>Pseudomonadati</taxon>
        <taxon>Pseudomonadota</taxon>
        <taxon>Gammaproteobacteria</taxon>
        <taxon>Thiohalorhabdales</taxon>
        <taxon>Thiohalorhabdaceae</taxon>
        <taxon>Thiohalorhabdus</taxon>
    </lineage>
</organism>
<evidence type="ECO:0000313" key="3">
    <source>
        <dbReference type="Proteomes" id="UP001575181"/>
    </source>
</evidence>
<dbReference type="Proteomes" id="UP001575181">
    <property type="component" value="Unassembled WGS sequence"/>
</dbReference>
<protein>
    <recommendedName>
        <fullName evidence="4">N-methylglutamate dehydrogenase subunit D</fullName>
    </recommendedName>
</protein>
<name>A0ABV4TXE0_9GAMM</name>
<feature type="compositionally biased region" description="Polar residues" evidence="1">
    <location>
        <begin position="1"/>
        <end position="11"/>
    </location>
</feature>